<organism evidence="1 2">
    <name type="scientific">Naganishia friedmannii</name>
    <dbReference type="NCBI Taxonomy" id="89922"/>
    <lineage>
        <taxon>Eukaryota</taxon>
        <taxon>Fungi</taxon>
        <taxon>Dikarya</taxon>
        <taxon>Basidiomycota</taxon>
        <taxon>Agaricomycotina</taxon>
        <taxon>Tremellomycetes</taxon>
        <taxon>Filobasidiales</taxon>
        <taxon>Filobasidiaceae</taxon>
        <taxon>Naganishia</taxon>
    </lineage>
</organism>
<evidence type="ECO:0000313" key="1">
    <source>
        <dbReference type="EMBL" id="KAJ9095014.1"/>
    </source>
</evidence>
<accession>A0ACC2V763</accession>
<reference evidence="1" key="1">
    <citation type="submission" date="2023-04" db="EMBL/GenBank/DDBJ databases">
        <title>Draft Genome sequencing of Naganishia species isolated from polar environments using Oxford Nanopore Technology.</title>
        <authorList>
            <person name="Leo P."/>
            <person name="Venkateswaran K."/>
        </authorList>
    </citation>
    <scope>NUCLEOTIDE SEQUENCE</scope>
    <source>
        <strain evidence="1">MNA-CCFEE 5423</strain>
    </source>
</reference>
<name>A0ACC2V763_9TREE</name>
<protein>
    <submittedName>
        <fullName evidence="1">Uncharacterized protein</fullName>
    </submittedName>
</protein>
<proteinExistence type="predicted"/>
<keyword evidence="2" id="KW-1185">Reference proteome</keyword>
<evidence type="ECO:0000313" key="2">
    <source>
        <dbReference type="Proteomes" id="UP001227268"/>
    </source>
</evidence>
<sequence length="276" mass="29175">MYVDCGGGRGVIASGSRVWAKAPDNASFASCGGDKAVLLWDVASGTVIRRLQGHFGKVNVVKYAGGGGGAKDGGGNVLVSGSFDSKVMIWDMRAQGRLPIQTLQEARDSITSIAIPPASAGCAEIITGCVDGVVRSYDVRMGKVVGDTIGAPVTSVVASPTAPKETLLVGSLDSTVRLMDRTNGQMLATFKDPRFVNTSYRSQVAFGYGEDLVLAGDEEGRLWSWRVIDSTPLTSDPPKIHGKVITWVEHHPLHGDEMLTASADGTVKVWGRKKVD</sequence>
<dbReference type="Proteomes" id="UP001227268">
    <property type="component" value="Unassembled WGS sequence"/>
</dbReference>
<gene>
    <name evidence="1" type="ORF">QFC21_005807</name>
</gene>
<comment type="caution">
    <text evidence="1">The sequence shown here is derived from an EMBL/GenBank/DDBJ whole genome shotgun (WGS) entry which is preliminary data.</text>
</comment>
<dbReference type="EMBL" id="JASBWT010000023">
    <property type="protein sequence ID" value="KAJ9095014.1"/>
    <property type="molecule type" value="Genomic_DNA"/>
</dbReference>